<protein>
    <submittedName>
        <fullName evidence="1">Uncharacterized protein</fullName>
    </submittedName>
</protein>
<evidence type="ECO:0000313" key="1">
    <source>
        <dbReference type="EMBL" id="MDT8330176.1"/>
    </source>
</evidence>
<comment type="caution">
    <text evidence="1">The sequence shown here is derived from an EMBL/GenBank/DDBJ whole genome shotgun (WGS) entry which is preliminary data.</text>
</comment>
<sequence length="168" mass="17944">MSDFHSLAADAPSVEELFNAAVQVAAAEAKVVVVRQGADYAAARGMTLSAYHAAAETVTSEHISTILGLVVSDAALLEYLADTMAAAAYEWQREAEGGPEDLMPLERHVRGLLARSFVVDRRGADVPLQEARFCCDICDGRAETEAGVPHMHDICCPLNGYPWKGLAA</sequence>
<dbReference type="RefSeq" id="WP_314280355.1">
    <property type="nucleotide sequence ID" value="NZ_JAVVDO010000004.1"/>
</dbReference>
<dbReference type="Proteomes" id="UP001258945">
    <property type="component" value="Unassembled WGS sequence"/>
</dbReference>
<keyword evidence="2" id="KW-1185">Reference proteome</keyword>
<proteinExistence type="predicted"/>
<organism evidence="1 2">
    <name type="scientific">Roseomonas gilardii</name>
    <dbReference type="NCBI Taxonomy" id="257708"/>
    <lineage>
        <taxon>Bacteria</taxon>
        <taxon>Pseudomonadati</taxon>
        <taxon>Pseudomonadota</taxon>
        <taxon>Alphaproteobacteria</taxon>
        <taxon>Acetobacterales</taxon>
        <taxon>Roseomonadaceae</taxon>
        <taxon>Roseomonas</taxon>
    </lineage>
</organism>
<name>A0ABU3MCI4_9PROT</name>
<evidence type="ECO:0000313" key="2">
    <source>
        <dbReference type="Proteomes" id="UP001258945"/>
    </source>
</evidence>
<accession>A0ABU3MCI4</accession>
<gene>
    <name evidence="1" type="ORF">RQ831_03860</name>
</gene>
<reference evidence="1 2" key="1">
    <citation type="journal article" date="2019" name="Microb. Pathog.">
        <title>Comparison of VITEK 2, MALDI-TOF MS, 16S rRNA gene sequencing, and whole-genome sequencing for identification of Roseomonas mucosa.</title>
        <authorList>
            <person name="Rudolph W.W."/>
            <person name="Gunzer F."/>
            <person name="Trauth M."/>
            <person name="Bunk B."/>
            <person name="Bigge R."/>
            <person name="Schrottner P."/>
        </authorList>
    </citation>
    <scope>NUCLEOTIDE SEQUENCE [LARGE SCALE GENOMIC DNA]</scope>
    <source>
        <strain evidence="1 2">DSM 103800</strain>
    </source>
</reference>
<dbReference type="EMBL" id="JAVVDO010000004">
    <property type="protein sequence ID" value="MDT8330176.1"/>
    <property type="molecule type" value="Genomic_DNA"/>
</dbReference>